<dbReference type="Proteomes" id="UP000440694">
    <property type="component" value="Unassembled WGS sequence"/>
</dbReference>
<reference evidence="2 3" key="1">
    <citation type="submission" date="2019-11" db="EMBL/GenBank/DDBJ databases">
        <title>Identification of a novel strain.</title>
        <authorList>
            <person name="Xu Q."/>
            <person name="Wang G."/>
        </authorList>
    </citation>
    <scope>NUCLEOTIDE SEQUENCE [LARGE SCALE GENOMIC DNA]</scope>
    <source>
        <strain evidence="3">xq</strain>
    </source>
</reference>
<evidence type="ECO:0000313" key="2">
    <source>
        <dbReference type="EMBL" id="MTD93558.1"/>
    </source>
</evidence>
<dbReference type="GO" id="GO:0016787">
    <property type="term" value="F:hydrolase activity"/>
    <property type="evidence" value="ECO:0007669"/>
    <property type="project" value="UniProtKB-KW"/>
</dbReference>
<dbReference type="InterPro" id="IPR012338">
    <property type="entry name" value="Beta-lactam/transpept-like"/>
</dbReference>
<name>A0A6I3KG90_9HYPH</name>
<protein>
    <submittedName>
        <fullName evidence="2">Serine hydrolase</fullName>
    </submittedName>
</protein>
<accession>A0A6I3KG90</accession>
<evidence type="ECO:0000313" key="3">
    <source>
        <dbReference type="Proteomes" id="UP000440694"/>
    </source>
</evidence>
<dbReference type="RefSeq" id="WP_154738089.1">
    <property type="nucleotide sequence ID" value="NZ_WMBQ01000001.1"/>
</dbReference>
<dbReference type="InterPro" id="IPR001466">
    <property type="entry name" value="Beta-lactam-related"/>
</dbReference>
<dbReference type="SUPFAM" id="SSF56601">
    <property type="entry name" value="beta-lactamase/transpeptidase-like"/>
    <property type="match status" value="1"/>
</dbReference>
<dbReference type="EMBL" id="WMBQ01000001">
    <property type="protein sequence ID" value="MTD93558.1"/>
    <property type="molecule type" value="Genomic_DNA"/>
</dbReference>
<dbReference type="PANTHER" id="PTHR46825:SF9">
    <property type="entry name" value="BETA-LACTAMASE-RELATED DOMAIN-CONTAINING PROTEIN"/>
    <property type="match status" value="1"/>
</dbReference>
<dbReference type="Gene3D" id="3.40.710.10">
    <property type="entry name" value="DD-peptidase/beta-lactamase superfamily"/>
    <property type="match status" value="1"/>
</dbReference>
<evidence type="ECO:0000259" key="1">
    <source>
        <dbReference type="Pfam" id="PF00144"/>
    </source>
</evidence>
<organism evidence="2 3">
    <name type="scientific">Hyphomicrobium album</name>
    <dbReference type="NCBI Taxonomy" id="2665159"/>
    <lineage>
        <taxon>Bacteria</taxon>
        <taxon>Pseudomonadati</taxon>
        <taxon>Pseudomonadota</taxon>
        <taxon>Alphaproteobacteria</taxon>
        <taxon>Hyphomicrobiales</taxon>
        <taxon>Hyphomicrobiaceae</taxon>
        <taxon>Hyphomicrobium</taxon>
    </lineage>
</organism>
<keyword evidence="3" id="KW-1185">Reference proteome</keyword>
<feature type="domain" description="Beta-lactamase-related" evidence="1">
    <location>
        <begin position="14"/>
        <end position="331"/>
    </location>
</feature>
<keyword evidence="2" id="KW-0378">Hydrolase</keyword>
<comment type="caution">
    <text evidence="2">The sequence shown here is derived from an EMBL/GenBank/DDBJ whole genome shotgun (WGS) entry which is preliminary data.</text>
</comment>
<dbReference type="Pfam" id="PF00144">
    <property type="entry name" value="Beta-lactamase"/>
    <property type="match status" value="1"/>
</dbReference>
<gene>
    <name evidence="2" type="ORF">GIW81_04325</name>
</gene>
<sequence>MSPRFPAVDALFERFTQGMQPGCAVGVIRDGALVHAAGYGFADIERSEGIDADTAFNIASTSKQFTAFALLLLARDGRLSLDDSVRKHVPDLPAYTEAVTLRQLMHHLGGLRSYIELLLLGGRTFAERTTREDALRVIARQRGFDDVPGHAFAYSNTGYFLMSLVVERVSGRTLAEFSQAEIFAPLGMRRTSIVDRYPIDIAHSARGYAVKETAVKLSESAWEQTGDGQVHTTIGDLALWDANFYAPRVGDAQLIAEMLRAGVSSDGHDVGYGGGLFLSRRHGLATVSHGGGWAGYRSELLRFPELRTSVIVLANREDVDACALAQKVAQAVLDLPERKQAEPLPYLTGLRAGPSWTAPAPGMYRGAAGQYLRVLQENDGLAIAWGSGKYPLSLRDDELLQFTAGGDAFIAASYVGDDGRQHFAAQLDDEVADHVSVGDWAPDLAAFAGRYTSEECDGHIELRADGAGLEVDQFGATRNLHAGAEGDLVTDAGVVLRVPPRAEDGTFVFASWGLRGLTYRRRNPRT</sequence>
<proteinExistence type="predicted"/>
<dbReference type="AlphaFoldDB" id="A0A6I3KG90"/>
<dbReference type="InterPro" id="IPR050491">
    <property type="entry name" value="AmpC-like"/>
</dbReference>
<dbReference type="PANTHER" id="PTHR46825">
    <property type="entry name" value="D-ALANYL-D-ALANINE-CARBOXYPEPTIDASE/ENDOPEPTIDASE AMPH"/>
    <property type="match status" value="1"/>
</dbReference>